<gene>
    <name evidence="7" type="ORF">SM757_14295</name>
</gene>
<organism evidence="7 8">
    <name type="scientific">Azohydromonas lata</name>
    <dbReference type="NCBI Taxonomy" id="45677"/>
    <lineage>
        <taxon>Bacteria</taxon>
        <taxon>Pseudomonadati</taxon>
        <taxon>Pseudomonadota</taxon>
        <taxon>Betaproteobacteria</taxon>
        <taxon>Burkholderiales</taxon>
        <taxon>Sphaerotilaceae</taxon>
        <taxon>Azohydromonas</taxon>
    </lineage>
</organism>
<dbReference type="NCBIfam" id="NF001463">
    <property type="entry name" value="PRK00321.1-4"/>
    <property type="match status" value="1"/>
</dbReference>
<dbReference type="InterPro" id="IPR007476">
    <property type="entry name" value="RdgC"/>
</dbReference>
<evidence type="ECO:0000256" key="2">
    <source>
        <dbReference type="ARBA" id="ARBA00008657"/>
    </source>
</evidence>
<dbReference type="Proteomes" id="UP001293718">
    <property type="component" value="Unassembled WGS sequence"/>
</dbReference>
<dbReference type="Pfam" id="PF04381">
    <property type="entry name" value="RdgC"/>
    <property type="match status" value="1"/>
</dbReference>
<evidence type="ECO:0000256" key="6">
    <source>
        <dbReference type="SAM" id="MobiDB-lite"/>
    </source>
</evidence>
<comment type="similarity">
    <text evidence="2">Belongs to the RdgC family.</text>
</comment>
<evidence type="ECO:0000256" key="5">
    <source>
        <dbReference type="ARBA" id="ARBA00023172"/>
    </source>
</evidence>
<dbReference type="PANTHER" id="PTHR38103:SF1">
    <property type="entry name" value="RECOMBINATION-ASSOCIATED PROTEIN RDGC"/>
    <property type="match status" value="1"/>
</dbReference>
<evidence type="ECO:0000256" key="1">
    <source>
        <dbReference type="ARBA" id="ARBA00004453"/>
    </source>
</evidence>
<proteinExistence type="inferred from homology"/>
<dbReference type="NCBIfam" id="NF001464">
    <property type="entry name" value="PRK00321.1-5"/>
    <property type="match status" value="1"/>
</dbReference>
<comment type="caution">
    <text evidence="7">The sequence shown here is derived from an EMBL/GenBank/DDBJ whole genome shotgun (WGS) entry which is preliminary data.</text>
</comment>
<evidence type="ECO:0000256" key="3">
    <source>
        <dbReference type="ARBA" id="ARBA00022296"/>
    </source>
</evidence>
<keyword evidence="8" id="KW-1185">Reference proteome</keyword>
<feature type="region of interest" description="Disordered" evidence="6">
    <location>
        <begin position="295"/>
        <end position="331"/>
    </location>
</feature>
<comment type="subcellular location">
    <subcellularLocation>
        <location evidence="1">Cytoplasm</location>
        <location evidence="1">Nucleoid</location>
    </subcellularLocation>
</comment>
<sequence length="331" mass="35409">MFKNLHLLRIAPGWNADAAQAEERLAREPFTPCGATQPESAGWVPPRGTPHAPLLEVVQGQWLLALMTERKMLPGSVVKERSEEIAVRLEQERGYKPGRREAKEIKEQATQELLPLAFTKRARTLVWIDPKAGLLCVDAGGTAQADAVVSLLVKALDGFNVLPLQAKQSPAGCMAAWLAEGEAPAGFFLDRECELKSADEMRSVVRYARHALDTDEVKQHIAAGKRPTRLALSWGERVAFTLTEGLLLKKIEILDVALEGRDGVAEDEAFDADAAIATGELRGLIPDLLEALGGEQDGTEGAAAAPTPAPVAAPAPAVPATAVASSDEAPW</sequence>
<evidence type="ECO:0000256" key="4">
    <source>
        <dbReference type="ARBA" id="ARBA00022490"/>
    </source>
</evidence>
<protein>
    <recommendedName>
        <fullName evidence="3">Recombination-associated protein RdgC</fullName>
    </recommendedName>
</protein>
<evidence type="ECO:0000313" key="8">
    <source>
        <dbReference type="Proteomes" id="UP001293718"/>
    </source>
</evidence>
<dbReference type="RefSeq" id="WP_322465976.1">
    <property type="nucleotide sequence ID" value="NZ_JAXOJX010000022.1"/>
</dbReference>
<keyword evidence="5" id="KW-0233">DNA recombination</keyword>
<dbReference type="EMBL" id="JAXOJX010000022">
    <property type="protein sequence ID" value="MDZ5457746.1"/>
    <property type="molecule type" value="Genomic_DNA"/>
</dbReference>
<reference evidence="7 8" key="1">
    <citation type="submission" date="2023-11" db="EMBL/GenBank/DDBJ databases">
        <title>Draft genome of Azohydromonas lata strain H1 (DSM1123), a polyhydroxyalkanoate producer.</title>
        <authorList>
            <person name="Traversa D."/>
            <person name="D'Addabbo P."/>
            <person name="Pazzani C."/>
            <person name="Manzari C."/>
            <person name="Chiara M."/>
            <person name="Scrascia M."/>
        </authorList>
    </citation>
    <scope>NUCLEOTIDE SEQUENCE [LARGE SCALE GENOMIC DNA]</scope>
    <source>
        <strain evidence="7 8">H1</strain>
    </source>
</reference>
<evidence type="ECO:0000313" key="7">
    <source>
        <dbReference type="EMBL" id="MDZ5457746.1"/>
    </source>
</evidence>
<feature type="compositionally biased region" description="Pro residues" evidence="6">
    <location>
        <begin position="307"/>
        <end position="317"/>
    </location>
</feature>
<keyword evidence="4" id="KW-0963">Cytoplasm</keyword>
<accession>A0ABU5IGT9</accession>
<name>A0ABU5IGT9_9BURK</name>
<dbReference type="PANTHER" id="PTHR38103">
    <property type="entry name" value="RECOMBINATION-ASSOCIATED PROTEIN RDGC"/>
    <property type="match status" value="1"/>
</dbReference>